<name>A0A6M3KZF8_9ZZZZ</name>
<proteinExistence type="predicted"/>
<reference evidence="1" key="1">
    <citation type="submission" date="2020-03" db="EMBL/GenBank/DDBJ databases">
        <title>The deep terrestrial virosphere.</title>
        <authorList>
            <person name="Holmfeldt K."/>
            <person name="Nilsson E."/>
            <person name="Simone D."/>
            <person name="Lopez-Fernandez M."/>
            <person name="Wu X."/>
            <person name="de Brujin I."/>
            <person name="Lundin D."/>
            <person name="Andersson A."/>
            <person name="Bertilsson S."/>
            <person name="Dopson M."/>
        </authorList>
    </citation>
    <scope>NUCLEOTIDE SEQUENCE</scope>
    <source>
        <strain evidence="1">MM415B02937</strain>
    </source>
</reference>
<accession>A0A6M3KZF8</accession>
<sequence>MAWNFDPQEVMDNGIFRGVEANNPEYPRGHAWDLVNMRYDRNSGDPEKLRGYLLLGSSIGSAISGLFDMDEGTRLIACAEDGKIYHRTTGSWAACTGGTGFSTTSGVRWSGGMFYGATTGARLLVISNGIDVPKKVTTAGVVSTLGGSPPAAGQFGCAWAGRWWLASGDTVYGSKVNDCEEWATTALNVQIVSEDGNITGMKPFGDSLLIFKRATTFRLGMSDASRSALSSTYVHRVATTGTPSHWSVAEAAGGSESGVLFVATEQGLRQFVPTSASGGFYVRAVADNVDAFTSRWDLEYGKNAFGLYNEATREYWFQYPLSSAVCNDGVIGNISRSQGKPRWSRHTIQNLTAGCFYRLSGAAVPILGDSAGNVFQAEYGDARNGSAFTGRIVTPSYTQGFRARMKNYGCIYMDISTQTNDPVNIYASLGRSGFTSPYGNDISLDALGNVGGWGVGTWGSAQWGGSAALGKWVRLKDVTRGTHLRLVIQTPGATQWFKLNGMTIQYEFSSPVLVP</sequence>
<dbReference type="EMBL" id="MT142722">
    <property type="protein sequence ID" value="QJA87627.1"/>
    <property type="molecule type" value="Genomic_DNA"/>
</dbReference>
<organism evidence="1">
    <name type="scientific">viral metagenome</name>
    <dbReference type="NCBI Taxonomy" id="1070528"/>
    <lineage>
        <taxon>unclassified sequences</taxon>
        <taxon>metagenomes</taxon>
        <taxon>organismal metagenomes</taxon>
    </lineage>
</organism>
<protein>
    <submittedName>
        <fullName evidence="1">Uncharacterized protein</fullName>
    </submittedName>
</protein>
<dbReference type="AlphaFoldDB" id="A0A6M3KZF8"/>
<gene>
    <name evidence="1" type="ORF">MM415B02937_0002</name>
</gene>
<evidence type="ECO:0000313" key="1">
    <source>
        <dbReference type="EMBL" id="QJA87627.1"/>
    </source>
</evidence>